<dbReference type="Gene3D" id="3.40.1190.20">
    <property type="match status" value="1"/>
</dbReference>
<sequence>MTSPGVVTIGETMALVTLPSSGRVTAAAPVVLGVGGAESNVAIGLARLGVPATWVSRVGDDALGALVVRELRGEGVTVLAPRDPDAPTGMMLKEHRNGRPTRVRYYRGGSAASLLGPADVDRAAVAGAAVLHLTGITPALGDGPRAAVRHAVDLARSEGVTVTFDVNHRKTLWSDEEARPVLAELVSKADVVFAGAEEAELVLGTPGAAEEELVAGLAGLGAGTAVLKIGERGALAHRDGVRTHVPTTPAAVVDPVGAGDAFVAGFLAELVAGRPLETCLRTGNACGGLVVGVPGDWEGLPTRAELTEAGHAPDGGDVRR</sequence>
<proteinExistence type="inferred from homology"/>
<dbReference type="STRING" id="446462.Amir_5056"/>
<dbReference type="InterPro" id="IPR011611">
    <property type="entry name" value="PfkB_dom"/>
</dbReference>
<evidence type="ECO:0000256" key="4">
    <source>
        <dbReference type="RuleBase" id="RU003704"/>
    </source>
</evidence>
<dbReference type="GO" id="GO:0016301">
    <property type="term" value="F:kinase activity"/>
    <property type="evidence" value="ECO:0007669"/>
    <property type="project" value="UniProtKB-KW"/>
</dbReference>
<dbReference type="Proteomes" id="UP000002213">
    <property type="component" value="Chromosome"/>
</dbReference>
<dbReference type="PRINTS" id="PR00990">
    <property type="entry name" value="RIBOKINASE"/>
</dbReference>
<dbReference type="eggNOG" id="COG0524">
    <property type="taxonomic scope" value="Bacteria"/>
</dbReference>
<evidence type="ECO:0000313" key="6">
    <source>
        <dbReference type="EMBL" id="ACU38878.1"/>
    </source>
</evidence>
<dbReference type="PANTHER" id="PTHR43320">
    <property type="entry name" value="SUGAR KINASE"/>
    <property type="match status" value="1"/>
</dbReference>
<dbReference type="PANTHER" id="PTHR43320:SF2">
    <property type="entry name" value="2-DEHYDRO-3-DEOXYGLUCONOKINASE_2-DEHYDRO-3-DEOXYGALACTONOKINASE"/>
    <property type="match status" value="1"/>
</dbReference>
<dbReference type="InterPro" id="IPR052700">
    <property type="entry name" value="Carb_kinase_PfkB-like"/>
</dbReference>
<keyword evidence="3 4" id="KW-0418">Kinase</keyword>
<keyword evidence="7" id="KW-1185">Reference proteome</keyword>
<dbReference type="InterPro" id="IPR029056">
    <property type="entry name" value="Ribokinase-like"/>
</dbReference>
<evidence type="ECO:0000256" key="1">
    <source>
        <dbReference type="ARBA" id="ARBA00010688"/>
    </source>
</evidence>
<dbReference type="Pfam" id="PF00294">
    <property type="entry name" value="PfkB"/>
    <property type="match status" value="1"/>
</dbReference>
<dbReference type="HOGENOM" id="CLU_027634_6_0_11"/>
<dbReference type="SUPFAM" id="SSF53613">
    <property type="entry name" value="Ribokinase-like"/>
    <property type="match status" value="1"/>
</dbReference>
<name>C6WS58_ACTMD</name>
<evidence type="ECO:0000256" key="2">
    <source>
        <dbReference type="ARBA" id="ARBA00022679"/>
    </source>
</evidence>
<dbReference type="InterPro" id="IPR002173">
    <property type="entry name" value="Carboh/pur_kinase_PfkB_CS"/>
</dbReference>
<comment type="similarity">
    <text evidence="1 4">Belongs to the carbohydrate kinase PfkB family.</text>
</comment>
<gene>
    <name evidence="6" type="ordered locus">Amir_5056</name>
</gene>
<dbReference type="KEGG" id="ami:Amir_5056"/>
<dbReference type="RefSeq" id="WP_015803765.1">
    <property type="nucleotide sequence ID" value="NC_013093.1"/>
</dbReference>
<evidence type="ECO:0000259" key="5">
    <source>
        <dbReference type="Pfam" id="PF00294"/>
    </source>
</evidence>
<protein>
    <submittedName>
        <fullName evidence="6">PfkB domain protein</fullName>
    </submittedName>
</protein>
<evidence type="ECO:0000256" key="3">
    <source>
        <dbReference type="ARBA" id="ARBA00022777"/>
    </source>
</evidence>
<evidence type="ECO:0000313" key="7">
    <source>
        <dbReference type="Proteomes" id="UP000002213"/>
    </source>
</evidence>
<reference evidence="6 7" key="1">
    <citation type="journal article" date="2009" name="Stand. Genomic Sci.">
        <title>Complete genome sequence of Actinosynnema mirum type strain (101).</title>
        <authorList>
            <person name="Land M."/>
            <person name="Lapidus A."/>
            <person name="Mayilraj S."/>
            <person name="Chen F."/>
            <person name="Copeland A."/>
            <person name="Del Rio T.G."/>
            <person name="Nolan M."/>
            <person name="Lucas S."/>
            <person name="Tice H."/>
            <person name="Cheng J.F."/>
            <person name="Chertkov O."/>
            <person name="Bruce D."/>
            <person name="Goodwin L."/>
            <person name="Pitluck S."/>
            <person name="Rohde M."/>
            <person name="Goker M."/>
            <person name="Pati A."/>
            <person name="Ivanova N."/>
            <person name="Mavromatis K."/>
            <person name="Chen A."/>
            <person name="Palaniappan K."/>
            <person name="Hauser L."/>
            <person name="Chang Y.J."/>
            <person name="Jeffries C.C."/>
            <person name="Brettin T."/>
            <person name="Detter J.C."/>
            <person name="Han C."/>
            <person name="Chain P."/>
            <person name="Tindall B.J."/>
            <person name="Bristow J."/>
            <person name="Eisen J.A."/>
            <person name="Markowitz V."/>
            <person name="Hugenholtz P."/>
            <person name="Kyrpides N.C."/>
            <person name="Klenk H.P."/>
        </authorList>
    </citation>
    <scope>NUCLEOTIDE SEQUENCE [LARGE SCALE GENOMIC DNA]</scope>
    <source>
        <strain evidence="7">ATCC 29888 / DSM 43827 / JCM 3225 / NBRC 14064 / NCIMB 13271 / NRRL B-12336 / IMRU 3971 / 101</strain>
    </source>
</reference>
<dbReference type="InterPro" id="IPR002139">
    <property type="entry name" value="Ribo/fructo_kinase"/>
</dbReference>
<organism evidence="6 7">
    <name type="scientific">Actinosynnema mirum (strain ATCC 29888 / DSM 43827 / JCM 3225 / NBRC 14064 / NCIMB 13271 / NRRL B-12336 / IMRU 3971 / 101)</name>
    <dbReference type="NCBI Taxonomy" id="446462"/>
    <lineage>
        <taxon>Bacteria</taxon>
        <taxon>Bacillati</taxon>
        <taxon>Actinomycetota</taxon>
        <taxon>Actinomycetes</taxon>
        <taxon>Pseudonocardiales</taxon>
        <taxon>Pseudonocardiaceae</taxon>
        <taxon>Actinosynnema</taxon>
    </lineage>
</organism>
<dbReference type="CDD" id="cd01166">
    <property type="entry name" value="KdgK"/>
    <property type="match status" value="1"/>
</dbReference>
<keyword evidence="2 4" id="KW-0808">Transferase</keyword>
<dbReference type="AlphaFoldDB" id="C6WS58"/>
<feature type="domain" description="Carbohydrate kinase PfkB" evidence="5">
    <location>
        <begin position="6"/>
        <end position="302"/>
    </location>
</feature>
<accession>C6WS58</accession>
<dbReference type="PROSITE" id="PS00584">
    <property type="entry name" value="PFKB_KINASES_2"/>
    <property type="match status" value="1"/>
</dbReference>
<dbReference type="EMBL" id="CP001630">
    <property type="protein sequence ID" value="ACU38878.1"/>
    <property type="molecule type" value="Genomic_DNA"/>
</dbReference>